<dbReference type="InterPro" id="IPR007298">
    <property type="entry name" value="Cu-R_lipoprotein_NlpE"/>
</dbReference>
<dbReference type="PROSITE" id="PS51257">
    <property type="entry name" value="PROKAR_LIPOPROTEIN"/>
    <property type="match status" value="1"/>
</dbReference>
<keyword evidence="2" id="KW-1185">Reference proteome</keyword>
<dbReference type="Proteomes" id="UP001156215">
    <property type="component" value="Chromosome"/>
</dbReference>
<dbReference type="KEGG" id="ovb:NB640_02545"/>
<evidence type="ECO:0000313" key="2">
    <source>
        <dbReference type="Proteomes" id="UP001156215"/>
    </source>
</evidence>
<organism evidence="1 2">
    <name type="scientific">Oxalobacter vibrioformis</name>
    <dbReference type="NCBI Taxonomy" id="933080"/>
    <lineage>
        <taxon>Bacteria</taxon>
        <taxon>Pseudomonadati</taxon>
        <taxon>Pseudomonadota</taxon>
        <taxon>Betaproteobacteria</taxon>
        <taxon>Burkholderiales</taxon>
        <taxon>Oxalobacteraceae</taxon>
        <taxon>Oxalobacter</taxon>
    </lineage>
</organism>
<evidence type="ECO:0000313" key="1">
    <source>
        <dbReference type="EMBL" id="WAW10557.1"/>
    </source>
</evidence>
<dbReference type="RefSeq" id="WP_269309577.1">
    <property type="nucleotide sequence ID" value="NZ_CP098242.1"/>
</dbReference>
<dbReference type="EMBL" id="CP098242">
    <property type="protein sequence ID" value="WAW10557.1"/>
    <property type="molecule type" value="Genomic_DNA"/>
</dbReference>
<proteinExistence type="predicted"/>
<accession>A0A9E9P328</accession>
<reference evidence="1" key="1">
    <citation type="journal article" date="2022" name="Front. Microbiol.">
        <title>New perspectives on an old grouping: The genomic and phenotypic variability of Oxalobacter formigenes and the implications for calcium oxalate stone prevention.</title>
        <authorList>
            <person name="Chmiel J.A."/>
            <person name="Carr C."/>
            <person name="Stuivenberg G.A."/>
            <person name="Venema R."/>
            <person name="Chanyi R.M."/>
            <person name="Al K.F."/>
            <person name="Giguere D."/>
            <person name="Say H."/>
            <person name="Akouris P.P."/>
            <person name="Dominguez Romero S.A."/>
            <person name="Kwong A."/>
            <person name="Tai V."/>
            <person name="Koval S.F."/>
            <person name="Razvi H."/>
            <person name="Bjazevic J."/>
            <person name="Burton J.P."/>
        </authorList>
    </citation>
    <scope>NUCLEOTIDE SEQUENCE</scope>
    <source>
        <strain evidence="1">WoOx3</strain>
    </source>
</reference>
<dbReference type="Pfam" id="PF04170">
    <property type="entry name" value="NlpE"/>
    <property type="match status" value="1"/>
</dbReference>
<dbReference type="Gene3D" id="2.40.128.640">
    <property type="match status" value="1"/>
</dbReference>
<dbReference type="AlphaFoldDB" id="A0A9E9P328"/>
<name>A0A9E9P328_9BURK</name>
<gene>
    <name evidence="1" type="ORF">NB640_02545</name>
</gene>
<protein>
    <submittedName>
        <fullName evidence="1">Copper resistance protein NlpE N-terminal domain-containing protein</fullName>
    </submittedName>
</protein>
<sequence length="165" mass="18159">MKKLLIGLAAFGIILAGCQKKEAPAPKPAAQETQPAAQTAPTPPTDVVVEKVYEGILPCADCSGIKTRVKISGKEGDASTKMFEQTMTYMGKEPNNVFVEKGNYTIQRGMGNDSNAVVYIFNPEKAKDDQYYYAVYSNDPNTLYSLDRDMKKIESDLNYALKLTN</sequence>